<dbReference type="InterPro" id="IPR014757">
    <property type="entry name" value="Tscrpt_reg_IclR_C"/>
</dbReference>
<keyword evidence="3" id="KW-0804">Transcription</keyword>
<evidence type="ECO:0000256" key="3">
    <source>
        <dbReference type="ARBA" id="ARBA00023163"/>
    </source>
</evidence>
<dbReference type="SUPFAM" id="SSF46785">
    <property type="entry name" value="Winged helix' DNA-binding domain"/>
    <property type="match status" value="1"/>
</dbReference>
<dbReference type="GO" id="GO:0003677">
    <property type="term" value="F:DNA binding"/>
    <property type="evidence" value="ECO:0007669"/>
    <property type="project" value="UniProtKB-KW"/>
</dbReference>
<dbReference type="InterPro" id="IPR029016">
    <property type="entry name" value="GAF-like_dom_sf"/>
</dbReference>
<keyword evidence="2" id="KW-0238">DNA-binding</keyword>
<dbReference type="SMART" id="SM00346">
    <property type="entry name" value="HTH_ICLR"/>
    <property type="match status" value="1"/>
</dbReference>
<dbReference type="Gene3D" id="3.30.450.40">
    <property type="match status" value="1"/>
</dbReference>
<keyword evidence="1" id="KW-0805">Transcription regulation</keyword>
<evidence type="ECO:0000256" key="1">
    <source>
        <dbReference type="ARBA" id="ARBA00023015"/>
    </source>
</evidence>
<evidence type="ECO:0000313" key="6">
    <source>
        <dbReference type="EMBL" id="GGL58591.1"/>
    </source>
</evidence>
<dbReference type="PROSITE" id="PS51078">
    <property type="entry name" value="ICLR_ED"/>
    <property type="match status" value="1"/>
</dbReference>
<gene>
    <name evidence="6" type="ORF">GCM10011575_16240</name>
</gene>
<dbReference type="GO" id="GO:0003700">
    <property type="term" value="F:DNA-binding transcription factor activity"/>
    <property type="evidence" value="ECO:0007669"/>
    <property type="project" value="TreeGrafter"/>
</dbReference>
<reference evidence="6" key="1">
    <citation type="journal article" date="2014" name="Int. J. Syst. Evol. Microbiol.">
        <title>Complete genome sequence of Corynebacterium casei LMG S-19264T (=DSM 44701T), isolated from a smear-ripened cheese.</title>
        <authorList>
            <consortium name="US DOE Joint Genome Institute (JGI-PGF)"/>
            <person name="Walter F."/>
            <person name="Albersmeier A."/>
            <person name="Kalinowski J."/>
            <person name="Ruckert C."/>
        </authorList>
    </citation>
    <scope>NUCLEOTIDE SEQUENCE</scope>
    <source>
        <strain evidence="6">CGMCC 4.7306</strain>
    </source>
</reference>
<evidence type="ECO:0000256" key="2">
    <source>
        <dbReference type="ARBA" id="ARBA00023125"/>
    </source>
</evidence>
<sequence>MSEWTTTTLIGSVQRALLLLDIVGSASRPLPVKALAGRSGLSLGTTYNLVRTLIHEGYLRADQDGLILGPRFPGLSGNDANGVFLAQVRQTLTEVSGEFGAAAYVARFLDGEVSVVDIVDAPSHPRAPLWVGVQDSAHATALGKQLLATLEPDGRRDYLSRHPLADLTPNTIKDVHALLLQLEHNTGVAVDKQEYALGTSCLAVPVITPQLRAALAISIPAGDERIDKPGRILLRLHAAAAKLSLRLTAHP</sequence>
<evidence type="ECO:0000259" key="5">
    <source>
        <dbReference type="PROSITE" id="PS51078"/>
    </source>
</evidence>
<organism evidence="6 7">
    <name type="scientific">Microlunatus endophyticus</name>
    <dbReference type="NCBI Taxonomy" id="1716077"/>
    <lineage>
        <taxon>Bacteria</taxon>
        <taxon>Bacillati</taxon>
        <taxon>Actinomycetota</taxon>
        <taxon>Actinomycetes</taxon>
        <taxon>Propionibacteriales</taxon>
        <taxon>Propionibacteriaceae</taxon>
        <taxon>Microlunatus</taxon>
    </lineage>
</organism>
<comment type="caution">
    <text evidence="6">The sequence shown here is derived from an EMBL/GenBank/DDBJ whole genome shotgun (WGS) entry which is preliminary data.</text>
</comment>
<dbReference type="PANTHER" id="PTHR30136:SF24">
    <property type="entry name" value="HTH-TYPE TRANSCRIPTIONAL REPRESSOR ALLR"/>
    <property type="match status" value="1"/>
</dbReference>
<dbReference type="InterPro" id="IPR005471">
    <property type="entry name" value="Tscrpt_reg_IclR_N"/>
</dbReference>
<keyword evidence="7" id="KW-1185">Reference proteome</keyword>
<reference evidence="6" key="2">
    <citation type="submission" date="2020-09" db="EMBL/GenBank/DDBJ databases">
        <authorList>
            <person name="Sun Q."/>
            <person name="Zhou Y."/>
        </authorList>
    </citation>
    <scope>NUCLEOTIDE SEQUENCE</scope>
    <source>
        <strain evidence="6">CGMCC 4.7306</strain>
    </source>
</reference>
<feature type="domain" description="HTH iclR-type" evidence="4">
    <location>
        <begin position="10"/>
        <end position="70"/>
    </location>
</feature>
<proteinExistence type="predicted"/>
<dbReference type="Pfam" id="PF01614">
    <property type="entry name" value="IclR_C"/>
    <property type="match status" value="1"/>
</dbReference>
<dbReference type="InterPro" id="IPR036390">
    <property type="entry name" value="WH_DNA-bd_sf"/>
</dbReference>
<dbReference type="RefSeq" id="WP_188894684.1">
    <property type="nucleotide sequence ID" value="NZ_BMMZ01000003.1"/>
</dbReference>
<accession>A0A917S5H7</accession>
<dbReference type="Pfam" id="PF09339">
    <property type="entry name" value="HTH_IclR"/>
    <property type="match status" value="1"/>
</dbReference>
<dbReference type="AlphaFoldDB" id="A0A917S5H7"/>
<evidence type="ECO:0000259" key="4">
    <source>
        <dbReference type="PROSITE" id="PS51077"/>
    </source>
</evidence>
<feature type="domain" description="IclR-ED" evidence="5">
    <location>
        <begin position="71"/>
        <end position="251"/>
    </location>
</feature>
<dbReference type="Gene3D" id="1.10.10.10">
    <property type="entry name" value="Winged helix-like DNA-binding domain superfamily/Winged helix DNA-binding domain"/>
    <property type="match status" value="1"/>
</dbReference>
<dbReference type="EMBL" id="BMMZ01000003">
    <property type="protein sequence ID" value="GGL58591.1"/>
    <property type="molecule type" value="Genomic_DNA"/>
</dbReference>
<dbReference type="Proteomes" id="UP000613840">
    <property type="component" value="Unassembled WGS sequence"/>
</dbReference>
<evidence type="ECO:0000313" key="7">
    <source>
        <dbReference type="Proteomes" id="UP000613840"/>
    </source>
</evidence>
<name>A0A917S5H7_9ACTN</name>
<dbReference type="InterPro" id="IPR050707">
    <property type="entry name" value="HTH_MetabolicPath_Reg"/>
</dbReference>
<dbReference type="PROSITE" id="PS51077">
    <property type="entry name" value="HTH_ICLR"/>
    <property type="match status" value="1"/>
</dbReference>
<dbReference type="SUPFAM" id="SSF55781">
    <property type="entry name" value="GAF domain-like"/>
    <property type="match status" value="1"/>
</dbReference>
<dbReference type="GO" id="GO:0045892">
    <property type="term" value="P:negative regulation of DNA-templated transcription"/>
    <property type="evidence" value="ECO:0007669"/>
    <property type="project" value="TreeGrafter"/>
</dbReference>
<dbReference type="InterPro" id="IPR036388">
    <property type="entry name" value="WH-like_DNA-bd_sf"/>
</dbReference>
<protein>
    <submittedName>
        <fullName evidence="6">Transcriptional regulator</fullName>
    </submittedName>
</protein>
<dbReference type="PANTHER" id="PTHR30136">
    <property type="entry name" value="HELIX-TURN-HELIX TRANSCRIPTIONAL REGULATOR, ICLR FAMILY"/>
    <property type="match status" value="1"/>
</dbReference>